<dbReference type="Proteomes" id="UP000070444">
    <property type="component" value="Unassembled WGS sequence"/>
</dbReference>
<evidence type="ECO:0008006" key="5">
    <source>
        <dbReference type="Google" id="ProtNLM"/>
    </source>
</evidence>
<feature type="compositionally biased region" description="Polar residues" evidence="1">
    <location>
        <begin position="32"/>
        <end position="44"/>
    </location>
</feature>
<feature type="compositionally biased region" description="Low complexity" evidence="1">
    <location>
        <begin position="45"/>
        <end position="74"/>
    </location>
</feature>
<dbReference type="EMBL" id="KQ964835">
    <property type="protein sequence ID" value="KXN65661.1"/>
    <property type="molecule type" value="Genomic_DNA"/>
</dbReference>
<feature type="signal peptide" evidence="2">
    <location>
        <begin position="1"/>
        <end position="18"/>
    </location>
</feature>
<keyword evidence="4" id="KW-1185">Reference proteome</keyword>
<dbReference type="AlphaFoldDB" id="A0A137NSD1"/>
<feature type="region of interest" description="Disordered" evidence="1">
    <location>
        <begin position="32"/>
        <end position="74"/>
    </location>
</feature>
<keyword evidence="2" id="KW-0732">Signal</keyword>
<evidence type="ECO:0000256" key="2">
    <source>
        <dbReference type="SAM" id="SignalP"/>
    </source>
</evidence>
<feature type="non-terminal residue" evidence="3">
    <location>
        <position position="173"/>
    </location>
</feature>
<evidence type="ECO:0000256" key="1">
    <source>
        <dbReference type="SAM" id="MobiDB-lite"/>
    </source>
</evidence>
<evidence type="ECO:0000313" key="3">
    <source>
        <dbReference type="EMBL" id="KXN65661.1"/>
    </source>
</evidence>
<gene>
    <name evidence="3" type="ORF">CONCODRAFT_12677</name>
</gene>
<protein>
    <recommendedName>
        <fullName evidence="5">REJ domain-containing protein</fullName>
    </recommendedName>
</protein>
<sequence>MKFLTQLATLAIALSIQAQQIDGINNTVSSAQTSLDTNLPTGSPATPTNGSSNANSSSDSSSSAATSNTSSGSQISSSIKYTYVASVNTKLNMKLSTQLTTLIIAFIAQGQQNSITEPNNLAITTISNDLSNTQVQTTVTLENGKPNQSLPTGNPTTINNLGINTVNTSKEGS</sequence>
<organism evidence="3 4">
    <name type="scientific">Conidiobolus coronatus (strain ATCC 28846 / CBS 209.66 / NRRL 28638)</name>
    <name type="common">Delacroixia coronata</name>
    <dbReference type="NCBI Taxonomy" id="796925"/>
    <lineage>
        <taxon>Eukaryota</taxon>
        <taxon>Fungi</taxon>
        <taxon>Fungi incertae sedis</taxon>
        <taxon>Zoopagomycota</taxon>
        <taxon>Entomophthoromycotina</taxon>
        <taxon>Entomophthoromycetes</taxon>
        <taxon>Entomophthorales</taxon>
        <taxon>Ancylistaceae</taxon>
        <taxon>Conidiobolus</taxon>
    </lineage>
</organism>
<reference evidence="3 4" key="1">
    <citation type="journal article" date="2015" name="Genome Biol. Evol.">
        <title>Phylogenomic analyses indicate that early fungi evolved digesting cell walls of algal ancestors of land plants.</title>
        <authorList>
            <person name="Chang Y."/>
            <person name="Wang S."/>
            <person name="Sekimoto S."/>
            <person name="Aerts A.L."/>
            <person name="Choi C."/>
            <person name="Clum A."/>
            <person name="LaButti K.M."/>
            <person name="Lindquist E.A."/>
            <person name="Yee Ngan C."/>
            <person name="Ohm R.A."/>
            <person name="Salamov A.A."/>
            <person name="Grigoriev I.V."/>
            <person name="Spatafora J.W."/>
            <person name="Berbee M.L."/>
        </authorList>
    </citation>
    <scope>NUCLEOTIDE SEQUENCE [LARGE SCALE GENOMIC DNA]</scope>
    <source>
        <strain evidence="3 4">NRRL 28638</strain>
    </source>
</reference>
<evidence type="ECO:0000313" key="4">
    <source>
        <dbReference type="Proteomes" id="UP000070444"/>
    </source>
</evidence>
<proteinExistence type="predicted"/>
<accession>A0A137NSD1</accession>
<feature type="chain" id="PRO_5007294056" description="REJ domain-containing protein" evidence="2">
    <location>
        <begin position="19"/>
        <end position="173"/>
    </location>
</feature>
<name>A0A137NSD1_CONC2</name>